<sequence>MPRVVDHARRRAEIAEALWRVVRRDGITATSVRGVAAEAGTSPSALRHYFTTQDELLGFALRTLIERVASRLAPELPGLEGRDGALRILGEVLPMDEERRAEVEVYLAFVARSTTDPALRAVRDDVDEATRAAVAYALQLLERAGELGAGRSAAAEADRTYPLVDGLAVHGTLWPERYPPAHLRRVLEHHLDELSTALSS</sequence>
<dbReference type="SUPFAM" id="SSF46689">
    <property type="entry name" value="Homeodomain-like"/>
    <property type="match status" value="1"/>
</dbReference>
<feature type="DNA-binding region" description="H-T-H motif" evidence="5">
    <location>
        <begin position="31"/>
        <end position="50"/>
    </location>
</feature>
<name>A0ABX0GWW6_9ACTN</name>
<accession>A0ABX0GWW6</accession>
<dbReference type="InterPro" id="IPR050109">
    <property type="entry name" value="HTH-type_TetR-like_transc_reg"/>
</dbReference>
<dbReference type="RefSeq" id="WP_166283195.1">
    <property type="nucleotide sequence ID" value="NZ_JAANNP010000015.1"/>
</dbReference>
<evidence type="ECO:0000256" key="3">
    <source>
        <dbReference type="ARBA" id="ARBA00023125"/>
    </source>
</evidence>
<keyword evidence="2" id="KW-0805">Transcription regulation</keyword>
<gene>
    <name evidence="7" type="ORF">G9H71_14875</name>
</gene>
<keyword evidence="4" id="KW-0804">Transcription</keyword>
<keyword evidence="1" id="KW-0678">Repressor</keyword>
<evidence type="ECO:0000256" key="1">
    <source>
        <dbReference type="ARBA" id="ARBA00022491"/>
    </source>
</evidence>
<dbReference type="EMBL" id="JAANNP010000015">
    <property type="protein sequence ID" value="NHC15070.1"/>
    <property type="molecule type" value="Genomic_DNA"/>
</dbReference>
<organism evidence="7 8">
    <name type="scientific">Motilibacter deserti</name>
    <dbReference type="NCBI Taxonomy" id="2714956"/>
    <lineage>
        <taxon>Bacteria</taxon>
        <taxon>Bacillati</taxon>
        <taxon>Actinomycetota</taxon>
        <taxon>Actinomycetes</taxon>
        <taxon>Motilibacterales</taxon>
        <taxon>Motilibacteraceae</taxon>
        <taxon>Motilibacter</taxon>
    </lineage>
</organism>
<dbReference type="InterPro" id="IPR001647">
    <property type="entry name" value="HTH_TetR"/>
</dbReference>
<dbReference type="InterPro" id="IPR009057">
    <property type="entry name" value="Homeodomain-like_sf"/>
</dbReference>
<protein>
    <submittedName>
        <fullName evidence="7">TetR family transcriptional regulator</fullName>
    </submittedName>
</protein>
<evidence type="ECO:0000256" key="4">
    <source>
        <dbReference type="ARBA" id="ARBA00023163"/>
    </source>
</evidence>
<keyword evidence="8" id="KW-1185">Reference proteome</keyword>
<dbReference type="SUPFAM" id="SSF48498">
    <property type="entry name" value="Tetracyclin repressor-like, C-terminal domain"/>
    <property type="match status" value="1"/>
</dbReference>
<reference evidence="7 8" key="1">
    <citation type="submission" date="2020-03" db="EMBL/GenBank/DDBJ databases">
        <title>Two novel Motilibacter sp.</title>
        <authorList>
            <person name="Liu S."/>
        </authorList>
    </citation>
    <scope>NUCLEOTIDE SEQUENCE [LARGE SCALE GENOMIC DNA]</scope>
    <source>
        <strain evidence="7 8">E257</strain>
    </source>
</reference>
<dbReference type="Pfam" id="PF00440">
    <property type="entry name" value="TetR_N"/>
    <property type="match status" value="1"/>
</dbReference>
<dbReference type="Proteomes" id="UP000800981">
    <property type="component" value="Unassembled WGS sequence"/>
</dbReference>
<dbReference type="PANTHER" id="PTHR30055:SF226">
    <property type="entry name" value="HTH-TYPE TRANSCRIPTIONAL REGULATOR PKSA"/>
    <property type="match status" value="1"/>
</dbReference>
<dbReference type="PROSITE" id="PS50977">
    <property type="entry name" value="HTH_TETR_2"/>
    <property type="match status" value="1"/>
</dbReference>
<keyword evidence="3 5" id="KW-0238">DNA-binding</keyword>
<comment type="caution">
    <text evidence="7">The sequence shown here is derived from an EMBL/GenBank/DDBJ whole genome shotgun (WGS) entry which is preliminary data.</text>
</comment>
<dbReference type="InterPro" id="IPR039538">
    <property type="entry name" value="BetI_C"/>
</dbReference>
<feature type="domain" description="HTH tetR-type" evidence="6">
    <location>
        <begin position="8"/>
        <end position="68"/>
    </location>
</feature>
<evidence type="ECO:0000259" key="6">
    <source>
        <dbReference type="PROSITE" id="PS50977"/>
    </source>
</evidence>
<dbReference type="Pfam" id="PF13977">
    <property type="entry name" value="TetR_C_6"/>
    <property type="match status" value="1"/>
</dbReference>
<evidence type="ECO:0000256" key="5">
    <source>
        <dbReference type="PROSITE-ProRule" id="PRU00335"/>
    </source>
</evidence>
<evidence type="ECO:0000256" key="2">
    <source>
        <dbReference type="ARBA" id="ARBA00023015"/>
    </source>
</evidence>
<dbReference type="Gene3D" id="1.10.357.10">
    <property type="entry name" value="Tetracycline Repressor, domain 2"/>
    <property type="match status" value="1"/>
</dbReference>
<dbReference type="PANTHER" id="PTHR30055">
    <property type="entry name" value="HTH-TYPE TRANSCRIPTIONAL REGULATOR RUTR"/>
    <property type="match status" value="1"/>
</dbReference>
<evidence type="ECO:0000313" key="8">
    <source>
        <dbReference type="Proteomes" id="UP000800981"/>
    </source>
</evidence>
<dbReference type="InterPro" id="IPR036271">
    <property type="entry name" value="Tet_transcr_reg_TetR-rel_C_sf"/>
</dbReference>
<evidence type="ECO:0000313" key="7">
    <source>
        <dbReference type="EMBL" id="NHC15070.1"/>
    </source>
</evidence>
<proteinExistence type="predicted"/>